<sequence>MLMRYALATIRRHGRPTPVIEVGGACHDLAALASRLCANAYGQGLMALFADWAGSRMLGPGPREPWRGKCRAKAYLRTVARARPVSPLMRRSDCPAATQRRTSS</sequence>
<dbReference type="PATRIC" id="fig|298794.3.peg.7531"/>
<evidence type="ECO:0000313" key="2">
    <source>
        <dbReference type="Proteomes" id="UP000035955"/>
    </source>
</evidence>
<evidence type="ECO:0000313" key="1">
    <source>
        <dbReference type="EMBL" id="KMO37231.1"/>
    </source>
</evidence>
<name>A0A0J6VDT6_9HYPH</name>
<reference evidence="1 2" key="1">
    <citation type="submission" date="2015-03" db="EMBL/GenBank/DDBJ databases">
        <title>Genome sequencing of Methylobacterium variabile DSM 16961.</title>
        <authorList>
            <person name="Chaudhry V."/>
            <person name="Patil P.B."/>
        </authorList>
    </citation>
    <scope>NUCLEOTIDE SEQUENCE [LARGE SCALE GENOMIC DNA]</scope>
    <source>
        <strain evidence="1 2">DSM 16961</strain>
    </source>
</reference>
<organism evidence="1 2">
    <name type="scientific">Methylobacterium variabile</name>
    <dbReference type="NCBI Taxonomy" id="298794"/>
    <lineage>
        <taxon>Bacteria</taxon>
        <taxon>Pseudomonadati</taxon>
        <taxon>Pseudomonadota</taxon>
        <taxon>Alphaproteobacteria</taxon>
        <taxon>Hyphomicrobiales</taxon>
        <taxon>Methylobacteriaceae</taxon>
        <taxon>Methylobacterium</taxon>
    </lineage>
</organism>
<protein>
    <submittedName>
        <fullName evidence="1">Uncharacterized protein</fullName>
    </submittedName>
</protein>
<proteinExistence type="predicted"/>
<keyword evidence="2" id="KW-1185">Reference proteome</keyword>
<dbReference type="EMBL" id="LABY01000087">
    <property type="protein sequence ID" value="KMO37231.1"/>
    <property type="molecule type" value="Genomic_DNA"/>
</dbReference>
<accession>A0A0J6VDT6</accession>
<gene>
    <name evidence="1" type="ORF">VQ02_13805</name>
</gene>
<dbReference type="AlphaFoldDB" id="A0A0J6VDT6"/>
<dbReference type="Proteomes" id="UP000035955">
    <property type="component" value="Unassembled WGS sequence"/>
</dbReference>
<comment type="caution">
    <text evidence="1">The sequence shown here is derived from an EMBL/GenBank/DDBJ whole genome shotgun (WGS) entry which is preliminary data.</text>
</comment>